<dbReference type="PANTHER" id="PTHR45798">
    <property type="entry name" value="RING-H2 FINGER PROTEIN ATL61-RELATED-RELATED"/>
    <property type="match status" value="1"/>
</dbReference>
<evidence type="ECO:0000313" key="7">
    <source>
        <dbReference type="Proteomes" id="UP000693970"/>
    </source>
</evidence>
<evidence type="ECO:0000256" key="2">
    <source>
        <dbReference type="ARBA" id="ARBA00022771"/>
    </source>
</evidence>
<keyword evidence="1" id="KW-0479">Metal-binding</keyword>
<gene>
    <name evidence="6" type="ORF">IV203_002049</name>
</gene>
<dbReference type="PROSITE" id="PS50089">
    <property type="entry name" value="ZF_RING_2"/>
    <property type="match status" value="1"/>
</dbReference>
<reference evidence="6" key="2">
    <citation type="submission" date="2021-04" db="EMBL/GenBank/DDBJ databases">
        <authorList>
            <person name="Podell S."/>
        </authorList>
    </citation>
    <scope>NUCLEOTIDE SEQUENCE</scope>
    <source>
        <strain evidence="6">Hildebrandi</strain>
    </source>
</reference>
<dbReference type="EMBL" id="JAGRRH010000015">
    <property type="protein sequence ID" value="KAG7357361.1"/>
    <property type="molecule type" value="Genomic_DNA"/>
</dbReference>
<evidence type="ECO:0000313" key="6">
    <source>
        <dbReference type="EMBL" id="KAG7357361.1"/>
    </source>
</evidence>
<name>A0A9K3LAM5_9STRA</name>
<accession>A0A9K3LAM5</accession>
<comment type="caution">
    <text evidence="6">The sequence shown here is derived from an EMBL/GenBank/DDBJ whole genome shotgun (WGS) entry which is preliminary data.</text>
</comment>
<evidence type="ECO:0000256" key="4">
    <source>
        <dbReference type="PROSITE-ProRule" id="PRU00175"/>
    </source>
</evidence>
<evidence type="ECO:0000256" key="1">
    <source>
        <dbReference type="ARBA" id="ARBA00022723"/>
    </source>
</evidence>
<reference evidence="6" key="1">
    <citation type="journal article" date="2021" name="Sci. Rep.">
        <title>Diploid genomic architecture of Nitzschia inconspicua, an elite biomass production diatom.</title>
        <authorList>
            <person name="Oliver A."/>
            <person name="Podell S."/>
            <person name="Pinowska A."/>
            <person name="Traller J.C."/>
            <person name="Smith S.R."/>
            <person name="McClure R."/>
            <person name="Beliaev A."/>
            <person name="Bohutskyi P."/>
            <person name="Hill E.A."/>
            <person name="Rabines A."/>
            <person name="Zheng H."/>
            <person name="Allen L.Z."/>
            <person name="Kuo A."/>
            <person name="Grigoriev I.V."/>
            <person name="Allen A.E."/>
            <person name="Hazlebeck D."/>
            <person name="Allen E.E."/>
        </authorList>
    </citation>
    <scope>NUCLEOTIDE SEQUENCE</scope>
    <source>
        <strain evidence="6">Hildebrandi</strain>
    </source>
</reference>
<keyword evidence="3" id="KW-0862">Zinc</keyword>
<organism evidence="6 7">
    <name type="scientific">Nitzschia inconspicua</name>
    <dbReference type="NCBI Taxonomy" id="303405"/>
    <lineage>
        <taxon>Eukaryota</taxon>
        <taxon>Sar</taxon>
        <taxon>Stramenopiles</taxon>
        <taxon>Ochrophyta</taxon>
        <taxon>Bacillariophyta</taxon>
        <taxon>Bacillariophyceae</taxon>
        <taxon>Bacillariophycidae</taxon>
        <taxon>Bacillariales</taxon>
        <taxon>Bacillariaceae</taxon>
        <taxon>Nitzschia</taxon>
    </lineage>
</organism>
<dbReference type="InterPro" id="IPR001841">
    <property type="entry name" value="Znf_RING"/>
</dbReference>
<dbReference type="GO" id="GO:0008270">
    <property type="term" value="F:zinc ion binding"/>
    <property type="evidence" value="ECO:0007669"/>
    <property type="project" value="UniProtKB-KW"/>
</dbReference>
<proteinExistence type="predicted"/>
<dbReference type="InterPro" id="IPR052788">
    <property type="entry name" value="RING-type_E3_ligase_ATL"/>
</dbReference>
<protein>
    <submittedName>
        <fullName evidence="6">Ring finger domain containing protein</fullName>
    </submittedName>
</protein>
<feature type="domain" description="RING-type" evidence="5">
    <location>
        <begin position="206"/>
        <end position="255"/>
    </location>
</feature>
<keyword evidence="7" id="KW-1185">Reference proteome</keyword>
<dbReference type="PANTHER" id="PTHR45798:SF97">
    <property type="entry name" value="ALCOHOL-SENSITIVE RING FINGER PROTEIN 1"/>
    <property type="match status" value="1"/>
</dbReference>
<sequence length="276" mass="31714">MTMPSIVAVFGLYLAVICWMMRGSPREERIQVCVLILLALLSERFLHWIDPTTTSTGTGTATWHHTQQVSAIVKDFFSNNRSLCEFMAICFLCILCLHNGGAIERFIVWKVECDEEDDDDLLYLDDDELQETIQRQRDHRRGVLMEFFENSGLLQVIRQSDLQKTTNAVLCRPKCTLIGETRMTPEDRFMESKFSKLDTFAPSCDCRICLDSFQVHDRLIWSDNPDCTHAFHVTCLTEYFARLGHKVTPSCPCCRQPFCRDLNDCGALVNCGIECR</sequence>
<dbReference type="Proteomes" id="UP000693970">
    <property type="component" value="Unassembled WGS sequence"/>
</dbReference>
<dbReference type="AlphaFoldDB" id="A0A9K3LAM5"/>
<dbReference type="OrthoDB" id="8062037at2759"/>
<keyword evidence="2 4" id="KW-0863">Zinc-finger</keyword>
<evidence type="ECO:0000259" key="5">
    <source>
        <dbReference type="PROSITE" id="PS50089"/>
    </source>
</evidence>
<evidence type="ECO:0000256" key="3">
    <source>
        <dbReference type="ARBA" id="ARBA00022833"/>
    </source>
</evidence>